<dbReference type="AlphaFoldDB" id="A0A1G2MTE9"/>
<sequence length="174" mass="20345">MDVISHGLWGSLAFGRKNKKSFWLAFLLGMLPDLLSFGIYFIAVFLKFNPAPSFHMEPPQDNFIPQYVHVLYAISHSIIIFAILFGLLWFIFKRPVYEFLAWGLHILFDIPTHSYAFFPTPFLWPLSGFQINGIPWSHAIIMIPDIILLVALYTWFFLIRPWLRKKNLPTQNIS</sequence>
<name>A0A1G2MTE9_9BACT</name>
<feature type="transmembrane region" description="Helical" evidence="1">
    <location>
        <begin position="99"/>
        <end position="118"/>
    </location>
</feature>
<organism evidence="2 3">
    <name type="scientific">Candidatus Taylorbacteria bacterium RIFCSPHIGHO2_02_FULL_46_13</name>
    <dbReference type="NCBI Taxonomy" id="1802312"/>
    <lineage>
        <taxon>Bacteria</taxon>
        <taxon>Candidatus Tayloriibacteriota</taxon>
    </lineage>
</organism>
<feature type="transmembrane region" description="Helical" evidence="1">
    <location>
        <begin position="21"/>
        <end position="46"/>
    </location>
</feature>
<comment type="caution">
    <text evidence="2">The sequence shown here is derived from an EMBL/GenBank/DDBJ whole genome shotgun (WGS) entry which is preliminary data.</text>
</comment>
<feature type="transmembrane region" description="Helical" evidence="1">
    <location>
        <begin position="138"/>
        <end position="158"/>
    </location>
</feature>
<accession>A0A1G2MTE9</accession>
<dbReference type="Proteomes" id="UP000177565">
    <property type="component" value="Unassembled WGS sequence"/>
</dbReference>
<reference evidence="2 3" key="1">
    <citation type="journal article" date="2016" name="Nat. Commun.">
        <title>Thousands of microbial genomes shed light on interconnected biogeochemical processes in an aquifer system.</title>
        <authorList>
            <person name="Anantharaman K."/>
            <person name="Brown C.T."/>
            <person name="Hug L.A."/>
            <person name="Sharon I."/>
            <person name="Castelle C.J."/>
            <person name="Probst A.J."/>
            <person name="Thomas B.C."/>
            <person name="Singh A."/>
            <person name="Wilkins M.J."/>
            <person name="Karaoz U."/>
            <person name="Brodie E.L."/>
            <person name="Williams K.H."/>
            <person name="Hubbard S.S."/>
            <person name="Banfield J.F."/>
        </authorList>
    </citation>
    <scope>NUCLEOTIDE SEQUENCE [LARGE SCALE GENOMIC DNA]</scope>
</reference>
<evidence type="ECO:0000256" key="1">
    <source>
        <dbReference type="SAM" id="Phobius"/>
    </source>
</evidence>
<gene>
    <name evidence="2" type="ORF">A3C06_03775</name>
</gene>
<protein>
    <submittedName>
        <fullName evidence="2">Uncharacterized protein</fullName>
    </submittedName>
</protein>
<feature type="transmembrane region" description="Helical" evidence="1">
    <location>
        <begin position="66"/>
        <end position="92"/>
    </location>
</feature>
<proteinExistence type="predicted"/>
<evidence type="ECO:0000313" key="3">
    <source>
        <dbReference type="Proteomes" id="UP000177565"/>
    </source>
</evidence>
<keyword evidence="1" id="KW-0812">Transmembrane</keyword>
<keyword evidence="1" id="KW-1133">Transmembrane helix</keyword>
<evidence type="ECO:0000313" key="2">
    <source>
        <dbReference type="EMBL" id="OHA27167.1"/>
    </source>
</evidence>
<keyword evidence="1" id="KW-0472">Membrane</keyword>
<dbReference type="EMBL" id="MHRQ01000011">
    <property type="protein sequence ID" value="OHA27167.1"/>
    <property type="molecule type" value="Genomic_DNA"/>
</dbReference>